<dbReference type="SUPFAM" id="SSF160920">
    <property type="entry name" value="PSTPO5379-like"/>
    <property type="match status" value="1"/>
</dbReference>
<dbReference type="NCBIfam" id="NF003969">
    <property type="entry name" value="PRK05463.1"/>
    <property type="match status" value="1"/>
</dbReference>
<evidence type="ECO:0000313" key="3">
    <source>
        <dbReference type="EMBL" id="RWX81882.1"/>
    </source>
</evidence>
<dbReference type="OrthoDB" id="149585at2"/>
<organism evidence="3 4">
    <name type="scientific">Neorhizobium lilium</name>
    <dbReference type="NCBI Taxonomy" id="2503024"/>
    <lineage>
        <taxon>Bacteria</taxon>
        <taxon>Pseudomonadati</taxon>
        <taxon>Pseudomonadota</taxon>
        <taxon>Alphaproteobacteria</taxon>
        <taxon>Hyphomicrobiales</taxon>
        <taxon>Rhizobiaceae</taxon>
        <taxon>Rhizobium/Agrobacterium group</taxon>
        <taxon>Neorhizobium</taxon>
    </lineage>
</organism>
<dbReference type="InterPro" id="IPR009906">
    <property type="entry name" value="D-Glu_cyclase"/>
</dbReference>
<dbReference type="PANTHER" id="PTHR32022:SF10">
    <property type="entry name" value="D-GLUTAMATE CYCLASE, MITOCHONDRIAL"/>
    <property type="match status" value="1"/>
</dbReference>
<evidence type="ECO:0000256" key="2">
    <source>
        <dbReference type="ARBA" id="ARBA00023239"/>
    </source>
</evidence>
<proteinExistence type="inferred from homology"/>
<name>A0A3S3RQD2_9HYPH</name>
<protein>
    <submittedName>
        <fullName evidence="3">Putative hydro-lyase</fullName>
    </submittedName>
</protein>
<evidence type="ECO:0000256" key="1">
    <source>
        <dbReference type="ARBA" id="ARBA00007896"/>
    </source>
</evidence>
<comment type="similarity">
    <text evidence="1">Belongs to the D-glutamate cyclase family.</text>
</comment>
<dbReference type="Proteomes" id="UP000287687">
    <property type="component" value="Unassembled WGS sequence"/>
</dbReference>
<gene>
    <name evidence="3" type="ORF">EPK99_03815</name>
</gene>
<reference evidence="3 4" key="1">
    <citation type="submission" date="2019-01" db="EMBL/GenBank/DDBJ databases">
        <title>The draft genome of Rhizobium sp. 24NR.</title>
        <authorList>
            <person name="Liu L."/>
            <person name="Liang L."/>
            <person name="Shi S."/>
            <person name="Xu L."/>
            <person name="Wang X."/>
            <person name="Li L."/>
            <person name="Zhang X."/>
        </authorList>
    </citation>
    <scope>NUCLEOTIDE SEQUENCE [LARGE SCALE GENOMIC DNA]</scope>
    <source>
        <strain evidence="3 4">24NR</strain>
    </source>
</reference>
<dbReference type="Gene3D" id="3.30.2040.10">
    <property type="entry name" value="PSTPO5379-like domain"/>
    <property type="match status" value="1"/>
</dbReference>
<accession>A0A3S3RQD2</accession>
<dbReference type="Pfam" id="PF07286">
    <property type="entry name" value="D-Glu_cyclase"/>
    <property type="match status" value="1"/>
</dbReference>
<dbReference type="PANTHER" id="PTHR32022">
    <property type="entry name" value="D-GLUTAMATE CYCLASE, MITOCHONDRIAL"/>
    <property type="match status" value="1"/>
</dbReference>
<evidence type="ECO:0000313" key="4">
    <source>
        <dbReference type="Proteomes" id="UP000287687"/>
    </source>
</evidence>
<keyword evidence="4" id="KW-1185">Reference proteome</keyword>
<sequence>MTRANLSAASGSEVRAAVRAGQWTRATHGLARGHVQANLAILPEAYAYDFLLFAQRNPKPCPIIEVTETGNPEPSFCAPGADIRSDLPGYRVFRNGQFVEERRSIADLWRKDHVAFLIGCSNSMDEALEDAGIPQRHLETEDGRISVYTSSIQCRSAGRLHGPIVVTMRPIPADRVEQAREISSRYPLAHGSPVHVGDPAAIGIPDLSRVEWGRFNPLREDDVPVFWACGVTPQAIAIASGIPEMITHAAGHMFVTDLMLGETRT</sequence>
<dbReference type="EMBL" id="SBIP01000001">
    <property type="protein sequence ID" value="RWX81882.1"/>
    <property type="molecule type" value="Genomic_DNA"/>
</dbReference>
<dbReference type="InterPro" id="IPR038021">
    <property type="entry name" value="Putative_hydro-lyase"/>
</dbReference>
<comment type="caution">
    <text evidence="3">The sequence shown here is derived from an EMBL/GenBank/DDBJ whole genome shotgun (WGS) entry which is preliminary data.</text>
</comment>
<dbReference type="PIRSF" id="PIRSF029755">
    <property type="entry name" value="UCP029755"/>
    <property type="match status" value="1"/>
</dbReference>
<dbReference type="AlphaFoldDB" id="A0A3S3RQD2"/>
<dbReference type="Gene3D" id="3.40.1640.10">
    <property type="entry name" value="PSTPO5379-like"/>
    <property type="match status" value="1"/>
</dbReference>
<dbReference type="FunFam" id="3.30.2040.10:FF:000001">
    <property type="entry name" value="D-glutamate cyclase, mitochondrial"/>
    <property type="match status" value="1"/>
</dbReference>
<dbReference type="InterPro" id="IPR016938">
    <property type="entry name" value="UPF0317"/>
</dbReference>
<dbReference type="GO" id="GO:0016829">
    <property type="term" value="F:lyase activity"/>
    <property type="evidence" value="ECO:0007669"/>
    <property type="project" value="UniProtKB-KW"/>
</dbReference>
<keyword evidence="2 3" id="KW-0456">Lyase</keyword>